<keyword evidence="2" id="KW-1185">Reference proteome</keyword>
<name>A0ACB9QDL5_9MYRT</name>
<protein>
    <submittedName>
        <fullName evidence="1">Uncharacterized protein</fullName>
    </submittedName>
</protein>
<reference evidence="2" key="1">
    <citation type="journal article" date="2023" name="Front. Plant Sci.">
        <title>Chromosomal-level genome assembly of Melastoma candidum provides insights into trichome evolution.</title>
        <authorList>
            <person name="Zhong Y."/>
            <person name="Wu W."/>
            <person name="Sun C."/>
            <person name="Zou P."/>
            <person name="Liu Y."/>
            <person name="Dai S."/>
            <person name="Zhou R."/>
        </authorList>
    </citation>
    <scope>NUCLEOTIDE SEQUENCE [LARGE SCALE GENOMIC DNA]</scope>
</reference>
<organism evidence="1 2">
    <name type="scientific">Melastoma candidum</name>
    <dbReference type="NCBI Taxonomy" id="119954"/>
    <lineage>
        <taxon>Eukaryota</taxon>
        <taxon>Viridiplantae</taxon>
        <taxon>Streptophyta</taxon>
        <taxon>Embryophyta</taxon>
        <taxon>Tracheophyta</taxon>
        <taxon>Spermatophyta</taxon>
        <taxon>Magnoliopsida</taxon>
        <taxon>eudicotyledons</taxon>
        <taxon>Gunneridae</taxon>
        <taxon>Pentapetalae</taxon>
        <taxon>rosids</taxon>
        <taxon>malvids</taxon>
        <taxon>Myrtales</taxon>
        <taxon>Melastomataceae</taxon>
        <taxon>Melastomatoideae</taxon>
        <taxon>Melastomateae</taxon>
        <taxon>Melastoma</taxon>
    </lineage>
</organism>
<proteinExistence type="predicted"/>
<dbReference type="EMBL" id="CM042885">
    <property type="protein sequence ID" value="KAI4364134.1"/>
    <property type="molecule type" value="Genomic_DNA"/>
</dbReference>
<comment type="caution">
    <text evidence="1">The sequence shown here is derived from an EMBL/GenBank/DDBJ whole genome shotgun (WGS) entry which is preliminary data.</text>
</comment>
<dbReference type="Proteomes" id="UP001057402">
    <property type="component" value="Chromosome 6"/>
</dbReference>
<evidence type="ECO:0000313" key="2">
    <source>
        <dbReference type="Proteomes" id="UP001057402"/>
    </source>
</evidence>
<evidence type="ECO:0000313" key="1">
    <source>
        <dbReference type="EMBL" id="KAI4364134.1"/>
    </source>
</evidence>
<gene>
    <name evidence="1" type="ORF">MLD38_020265</name>
</gene>
<accession>A0ACB9QDL5</accession>
<sequence length="174" mass="19162">MEAEVRRQSPGVIAKLMGLEGIPSHSQQISVKLQDSKEFDDTVKVLLSNKDLLPKVLQHPDPLFSNHVNDVWETTFVSHWSKNASVRNPVVARCCETSNPCSKSSSETIPPKRGRSLENFQNCVPSQTPIALDDSSYISTKGGSRYSFPTRIVVLKPHLGNGDYTPETNLSPSG</sequence>